<keyword evidence="3" id="KW-1185">Reference proteome</keyword>
<organism evidence="2 3">
    <name type="scientific">Madurella mycetomatis</name>
    <dbReference type="NCBI Taxonomy" id="100816"/>
    <lineage>
        <taxon>Eukaryota</taxon>
        <taxon>Fungi</taxon>
        <taxon>Dikarya</taxon>
        <taxon>Ascomycota</taxon>
        <taxon>Pezizomycotina</taxon>
        <taxon>Sordariomycetes</taxon>
        <taxon>Sordariomycetidae</taxon>
        <taxon>Sordariales</taxon>
        <taxon>Sordariales incertae sedis</taxon>
        <taxon>Madurella</taxon>
    </lineage>
</organism>
<dbReference type="GO" id="GO:0016787">
    <property type="term" value="F:hydrolase activity"/>
    <property type="evidence" value="ECO:0007669"/>
    <property type="project" value="InterPro"/>
</dbReference>
<dbReference type="PANTHER" id="PTHR23024">
    <property type="entry name" value="ARYLACETAMIDE DEACETYLASE"/>
    <property type="match status" value="1"/>
</dbReference>
<evidence type="ECO:0000313" key="2">
    <source>
        <dbReference type="EMBL" id="KXX77525.1"/>
    </source>
</evidence>
<dbReference type="STRING" id="100816.A0A175W1U8"/>
<proteinExistence type="predicted"/>
<accession>A0A175W1U8</accession>
<dbReference type="AlphaFoldDB" id="A0A175W1U8"/>
<dbReference type="PANTHER" id="PTHR23024:SF643">
    <property type="entry name" value="AB HYDROLASE SUPERFAMILY PROTEIN B1A11.02"/>
    <property type="match status" value="1"/>
</dbReference>
<dbReference type="OrthoDB" id="408631at2759"/>
<dbReference type="EMBL" id="LCTW02000157">
    <property type="protein sequence ID" value="KXX77525.1"/>
    <property type="molecule type" value="Genomic_DNA"/>
</dbReference>
<gene>
    <name evidence="2" type="ORF">MMYC01_208581</name>
</gene>
<dbReference type="VEuPathDB" id="FungiDB:MMYC01_208581"/>
<comment type="caution">
    <text evidence="2">The sequence shown here is derived from an EMBL/GenBank/DDBJ whole genome shotgun (WGS) entry which is preliminary data.</text>
</comment>
<protein>
    <submittedName>
        <fullName evidence="2">Carboxylesterase NlhH</fullName>
    </submittedName>
</protein>
<dbReference type="SUPFAM" id="SSF53474">
    <property type="entry name" value="alpha/beta-Hydrolases"/>
    <property type="match status" value="1"/>
</dbReference>
<dbReference type="InterPro" id="IPR013094">
    <property type="entry name" value="AB_hydrolase_3"/>
</dbReference>
<evidence type="ECO:0000259" key="1">
    <source>
        <dbReference type="Pfam" id="PF07859"/>
    </source>
</evidence>
<dbReference type="InterPro" id="IPR029058">
    <property type="entry name" value="AB_hydrolase_fold"/>
</dbReference>
<reference evidence="2 3" key="1">
    <citation type="journal article" date="2016" name="Genome Announc.">
        <title>Genome Sequence of Madurella mycetomatis mm55, Isolated from a Human Mycetoma Case in Sudan.</title>
        <authorList>
            <person name="Smit S."/>
            <person name="Derks M.F."/>
            <person name="Bervoets S."/>
            <person name="Fahal A."/>
            <person name="van Leeuwen W."/>
            <person name="van Belkum A."/>
            <person name="van de Sande W.W."/>
        </authorList>
    </citation>
    <scope>NUCLEOTIDE SEQUENCE [LARGE SCALE GENOMIC DNA]</scope>
    <source>
        <strain evidence="3">mm55</strain>
    </source>
</reference>
<sequence length="365" mass="39998">MSTLPRSIDDILNTGTMSPEFEAAWKARGSPPGDMPTDVLMLQRIVDESLPGLQQQLAASRPANIIETEHVVPLSTGFASRLLVCHACHDTQNRADSKKPSPIVILFHGGGHVLGFPEFDINLARQLALAHNAIVVCPSTRRAPEHLFPAMIDDAWALLQYVAREAAATGTMRSFLPARADAAAGFIVGGASSGANFADVVAHLARDAKLSPPLTGEVLICGAFIDPERVPQQYVARYLSRGQNKDSPIVNGHFLRAFHSAIKPDADSPLWAPFNQHHPQGIAAGHREMPPAYFQVCGMDINRDDGLIYERVLREECGVPTRLDLYSGFPHCWWDMYPDLDMSKQRMKDTLSGFEWLLGQATSKS</sequence>
<dbReference type="InterPro" id="IPR050466">
    <property type="entry name" value="Carboxylest/Gibb_receptor"/>
</dbReference>
<name>A0A175W1U8_9PEZI</name>
<evidence type="ECO:0000313" key="3">
    <source>
        <dbReference type="Proteomes" id="UP000078237"/>
    </source>
</evidence>
<dbReference type="Proteomes" id="UP000078237">
    <property type="component" value="Unassembled WGS sequence"/>
</dbReference>
<feature type="domain" description="Alpha/beta hydrolase fold-3" evidence="1">
    <location>
        <begin position="104"/>
        <end position="334"/>
    </location>
</feature>
<dbReference type="Pfam" id="PF07859">
    <property type="entry name" value="Abhydrolase_3"/>
    <property type="match status" value="1"/>
</dbReference>
<dbReference type="Gene3D" id="3.40.50.1820">
    <property type="entry name" value="alpha/beta hydrolase"/>
    <property type="match status" value="1"/>
</dbReference>